<dbReference type="RefSeq" id="XP_018187596.1">
    <property type="nucleotide sequence ID" value="XM_018332697.1"/>
</dbReference>
<reference evidence="2 3" key="1">
    <citation type="journal article" date="2016" name="Fungal Biol.">
        <title>The genome of Xylona heveae provides a window into fungal endophytism.</title>
        <authorList>
            <person name="Gazis R."/>
            <person name="Kuo A."/>
            <person name="Riley R."/>
            <person name="LaButti K."/>
            <person name="Lipzen A."/>
            <person name="Lin J."/>
            <person name="Amirebrahimi M."/>
            <person name="Hesse C.N."/>
            <person name="Spatafora J.W."/>
            <person name="Henrissat B."/>
            <person name="Hainaut M."/>
            <person name="Grigoriev I.V."/>
            <person name="Hibbett D.S."/>
        </authorList>
    </citation>
    <scope>NUCLEOTIDE SEQUENCE [LARGE SCALE GENOMIC DNA]</scope>
    <source>
        <strain evidence="2 3">TC161</strain>
    </source>
</reference>
<gene>
    <name evidence="2" type="ORF">L228DRAFT_247652</name>
</gene>
<evidence type="ECO:0000256" key="1">
    <source>
        <dbReference type="SAM" id="MobiDB-lite"/>
    </source>
</evidence>
<dbReference type="EMBL" id="KV407459">
    <property type="protein sequence ID" value="KZF22041.1"/>
    <property type="molecule type" value="Genomic_DNA"/>
</dbReference>
<feature type="compositionally biased region" description="Acidic residues" evidence="1">
    <location>
        <begin position="243"/>
        <end position="260"/>
    </location>
</feature>
<dbReference type="AlphaFoldDB" id="A0A165GCX5"/>
<feature type="compositionally biased region" description="Polar residues" evidence="1">
    <location>
        <begin position="193"/>
        <end position="224"/>
    </location>
</feature>
<name>A0A165GCX5_XYLHT</name>
<dbReference type="GeneID" id="28897834"/>
<protein>
    <submittedName>
        <fullName evidence="2">Uncharacterized protein</fullName>
    </submittedName>
</protein>
<dbReference type="Proteomes" id="UP000076632">
    <property type="component" value="Unassembled WGS sequence"/>
</dbReference>
<feature type="compositionally biased region" description="Polar residues" evidence="1">
    <location>
        <begin position="168"/>
        <end position="181"/>
    </location>
</feature>
<dbReference type="STRING" id="1328760.A0A165GCX5"/>
<evidence type="ECO:0000313" key="2">
    <source>
        <dbReference type="EMBL" id="KZF22041.1"/>
    </source>
</evidence>
<organism evidence="2 3">
    <name type="scientific">Xylona heveae (strain CBS 132557 / TC161)</name>
    <dbReference type="NCBI Taxonomy" id="1328760"/>
    <lineage>
        <taxon>Eukaryota</taxon>
        <taxon>Fungi</taxon>
        <taxon>Dikarya</taxon>
        <taxon>Ascomycota</taxon>
        <taxon>Pezizomycotina</taxon>
        <taxon>Xylonomycetes</taxon>
        <taxon>Xylonales</taxon>
        <taxon>Xylonaceae</taxon>
        <taxon>Xylona</taxon>
    </lineage>
</organism>
<sequence length="342" mass="37867">MRRNIPLPQLVYNHLFPNPRPADPSSFSAHVSRNIVPEVRLETTTFYGALDSTEARYPGLNYSYGPHRMRLRRFPWHRRLFRAFDELGLTESEIASLCRWEGTKWARERYEKEEGVIVRDTTGDEIKPWVRPQSPCASASASANPTSMSLLYETPSVLEACPLARSMQTTNPAQSAVSHTETQVDRPIVDAPESTTHTGTYLSYTSPFLMSTTPNTDRSTNTSAVPIDRPEPVAQPEGMLSESEQDEDDNDDNDDDDGELESVGVELNRRLLAAAAARERGADVVVMDEAWEQWLKDAAERGVLGDLSSGLRVGQAFPPLRATVTTIHEAAVPPVRSAGLGS</sequence>
<feature type="region of interest" description="Disordered" evidence="1">
    <location>
        <begin position="168"/>
        <end position="260"/>
    </location>
</feature>
<dbReference type="InParanoid" id="A0A165GCX5"/>
<dbReference type="OrthoDB" id="4106209at2759"/>
<keyword evidence="3" id="KW-1185">Reference proteome</keyword>
<accession>A0A165GCX5</accession>
<proteinExistence type="predicted"/>
<evidence type="ECO:0000313" key="3">
    <source>
        <dbReference type="Proteomes" id="UP000076632"/>
    </source>
</evidence>